<feature type="region of interest" description="Disordered" evidence="1">
    <location>
        <begin position="71"/>
        <end position="110"/>
    </location>
</feature>
<dbReference type="RefSeq" id="XP_060421456.1">
    <property type="nucleotide sequence ID" value="XM_060581224.1"/>
</dbReference>
<dbReference type="AlphaFoldDB" id="A0AAJ0A7Z9"/>
<reference evidence="2" key="1">
    <citation type="submission" date="2021-06" db="EMBL/GenBank/DDBJ databases">
        <title>Comparative genomics, transcriptomics and evolutionary studies reveal genomic signatures of adaptation to plant cell wall in hemibiotrophic fungi.</title>
        <authorList>
            <consortium name="DOE Joint Genome Institute"/>
            <person name="Baroncelli R."/>
            <person name="Diaz J.F."/>
            <person name="Benocci T."/>
            <person name="Peng M."/>
            <person name="Battaglia E."/>
            <person name="Haridas S."/>
            <person name="Andreopoulos W."/>
            <person name="Labutti K."/>
            <person name="Pangilinan J."/>
            <person name="Floch G.L."/>
            <person name="Makela M.R."/>
            <person name="Henrissat B."/>
            <person name="Grigoriev I.V."/>
            <person name="Crouch J.A."/>
            <person name="De Vries R.P."/>
            <person name="Sukno S.A."/>
            <person name="Thon M.R."/>
        </authorList>
    </citation>
    <scope>NUCLEOTIDE SEQUENCE</scope>
    <source>
        <strain evidence="2">CBS 193.32</strain>
    </source>
</reference>
<sequence length="236" mass="26896">MGLPCKFCQERNIECSYRRPRRKTGRPRATDHLRTLLPRSNDHLASVATPEGNTALHPEFKTFGVEANQFESEVGPKCPDQEIQPTPEPQTTDHSRALLPRTSGHLAPGAASEGDAALRLEFKSGCTMIHWVVFQRFDPSGLVYNGLQECYCVPLDLVDGFGDSMLQVMKHSRRMRLEPGYNQDYHNPLMMAFPAYVIRIHYVAYLNSRPFNPFTHLWDSEVYSEANASRTYYCPE</sequence>
<name>A0AAJ0A7Z9_9PEZI</name>
<gene>
    <name evidence="2" type="ORF">BDP55DRAFT_79724</name>
</gene>
<organism evidence="2 3">
    <name type="scientific">Colletotrichum godetiae</name>
    <dbReference type="NCBI Taxonomy" id="1209918"/>
    <lineage>
        <taxon>Eukaryota</taxon>
        <taxon>Fungi</taxon>
        <taxon>Dikarya</taxon>
        <taxon>Ascomycota</taxon>
        <taxon>Pezizomycotina</taxon>
        <taxon>Sordariomycetes</taxon>
        <taxon>Hypocreomycetidae</taxon>
        <taxon>Glomerellales</taxon>
        <taxon>Glomerellaceae</taxon>
        <taxon>Colletotrichum</taxon>
        <taxon>Colletotrichum acutatum species complex</taxon>
    </lineage>
</organism>
<proteinExistence type="predicted"/>
<dbReference type="Proteomes" id="UP001224890">
    <property type="component" value="Unassembled WGS sequence"/>
</dbReference>
<keyword evidence="3" id="KW-1185">Reference proteome</keyword>
<evidence type="ECO:0000313" key="2">
    <source>
        <dbReference type="EMBL" id="KAK1656692.1"/>
    </source>
</evidence>
<dbReference type="EMBL" id="JAHMHR010000131">
    <property type="protein sequence ID" value="KAK1656692.1"/>
    <property type="molecule type" value="Genomic_DNA"/>
</dbReference>
<protein>
    <submittedName>
        <fullName evidence="2">Uncharacterized protein</fullName>
    </submittedName>
</protein>
<evidence type="ECO:0000313" key="3">
    <source>
        <dbReference type="Proteomes" id="UP001224890"/>
    </source>
</evidence>
<accession>A0AAJ0A7Z9</accession>
<dbReference type="GeneID" id="85465750"/>
<evidence type="ECO:0000256" key="1">
    <source>
        <dbReference type="SAM" id="MobiDB-lite"/>
    </source>
</evidence>
<comment type="caution">
    <text evidence="2">The sequence shown here is derived from an EMBL/GenBank/DDBJ whole genome shotgun (WGS) entry which is preliminary data.</text>
</comment>